<comment type="function">
    <text evidence="11">DNA polymerase III is a complex, multichain enzyme responsible for most of the replicative synthesis in bacteria. This DNA polymerase also exhibits 3' to 5' exonuclease activity.</text>
</comment>
<dbReference type="InterPro" id="IPR022754">
    <property type="entry name" value="DNA_pol_III_gamma-3"/>
</dbReference>
<keyword evidence="15" id="KW-1185">Reference proteome</keyword>
<dbReference type="NCBIfam" id="NF005942">
    <property type="entry name" value="PRK07994.1"/>
    <property type="match status" value="1"/>
</dbReference>
<dbReference type="SUPFAM" id="SSF52540">
    <property type="entry name" value="P-loop containing nucleoside triphosphate hydrolases"/>
    <property type="match status" value="1"/>
</dbReference>
<dbReference type="RefSeq" id="WP_311656972.1">
    <property type="nucleotide sequence ID" value="NZ_JAVRHY010000002.1"/>
</dbReference>
<feature type="region of interest" description="Disordered" evidence="12">
    <location>
        <begin position="360"/>
        <end position="420"/>
    </location>
</feature>
<dbReference type="CDD" id="cd00009">
    <property type="entry name" value="AAA"/>
    <property type="match status" value="1"/>
</dbReference>
<evidence type="ECO:0000256" key="12">
    <source>
        <dbReference type="SAM" id="MobiDB-lite"/>
    </source>
</evidence>
<dbReference type="Pfam" id="PF22608">
    <property type="entry name" value="DNAX_ATPase_lid"/>
    <property type="match status" value="1"/>
</dbReference>
<keyword evidence="9 11" id="KW-0239">DNA-directed DNA polymerase</keyword>
<accession>A0ABU3B4B2</accession>
<keyword evidence="8 11" id="KW-0067">ATP-binding</keyword>
<dbReference type="SUPFAM" id="SSF48019">
    <property type="entry name" value="post-AAA+ oligomerization domain-like"/>
    <property type="match status" value="1"/>
</dbReference>
<comment type="caution">
    <text evidence="14">The sequence shown here is derived from an EMBL/GenBank/DDBJ whole genome shotgun (WGS) entry which is preliminary data.</text>
</comment>
<dbReference type="EMBL" id="JAVRHY010000002">
    <property type="protein sequence ID" value="MDT0617286.1"/>
    <property type="molecule type" value="Genomic_DNA"/>
</dbReference>
<dbReference type="Gene3D" id="1.10.8.60">
    <property type="match status" value="1"/>
</dbReference>
<evidence type="ECO:0000313" key="15">
    <source>
        <dbReference type="Proteomes" id="UP001259982"/>
    </source>
</evidence>
<evidence type="ECO:0000256" key="6">
    <source>
        <dbReference type="ARBA" id="ARBA00022741"/>
    </source>
</evidence>
<dbReference type="InterPro" id="IPR045085">
    <property type="entry name" value="HLD_clamp_pol_III_gamma_tau"/>
</dbReference>
<evidence type="ECO:0000256" key="9">
    <source>
        <dbReference type="ARBA" id="ARBA00022932"/>
    </source>
</evidence>
<protein>
    <recommendedName>
        <fullName evidence="11">DNA polymerase III subunit gamma/tau</fullName>
        <ecNumber evidence="11">2.7.7.7</ecNumber>
    </recommendedName>
</protein>
<dbReference type="InterPro" id="IPR021029">
    <property type="entry name" value="DNA_pol_III_tau_dom-5"/>
</dbReference>
<dbReference type="InterPro" id="IPR012763">
    <property type="entry name" value="DNA_pol_III_sug/sutau_N"/>
</dbReference>
<dbReference type="InterPro" id="IPR003593">
    <property type="entry name" value="AAA+_ATPase"/>
</dbReference>
<evidence type="ECO:0000256" key="8">
    <source>
        <dbReference type="ARBA" id="ARBA00022840"/>
    </source>
</evidence>
<evidence type="ECO:0000256" key="5">
    <source>
        <dbReference type="ARBA" id="ARBA00022723"/>
    </source>
</evidence>
<dbReference type="Gene3D" id="3.40.50.300">
    <property type="entry name" value="P-loop containing nucleotide triphosphate hydrolases"/>
    <property type="match status" value="1"/>
</dbReference>
<dbReference type="GO" id="GO:0003887">
    <property type="term" value="F:DNA-directed DNA polymerase activity"/>
    <property type="evidence" value="ECO:0007669"/>
    <property type="project" value="UniProtKB-EC"/>
</dbReference>
<dbReference type="Pfam" id="PF12170">
    <property type="entry name" value="DNA_pol3_tau_5"/>
    <property type="match status" value="1"/>
</dbReference>
<name>A0ABU3B4B2_9GAMM</name>
<keyword evidence="2 11" id="KW-0808">Transferase</keyword>
<organism evidence="14 15">
    <name type="scientific">Spectribacter acetivorans</name>
    <dbReference type="NCBI Taxonomy" id="3075603"/>
    <lineage>
        <taxon>Bacteria</taxon>
        <taxon>Pseudomonadati</taxon>
        <taxon>Pseudomonadota</taxon>
        <taxon>Gammaproteobacteria</taxon>
        <taxon>Salinisphaerales</taxon>
        <taxon>Salinisphaeraceae</taxon>
        <taxon>Spectribacter</taxon>
    </lineage>
</organism>
<dbReference type="SMART" id="SM00382">
    <property type="entry name" value="AAA"/>
    <property type="match status" value="1"/>
</dbReference>
<feature type="compositionally biased region" description="Basic and acidic residues" evidence="12">
    <location>
        <begin position="499"/>
        <end position="524"/>
    </location>
</feature>
<evidence type="ECO:0000256" key="2">
    <source>
        <dbReference type="ARBA" id="ARBA00022679"/>
    </source>
</evidence>
<evidence type="ECO:0000256" key="10">
    <source>
        <dbReference type="ARBA" id="ARBA00049244"/>
    </source>
</evidence>
<feature type="region of interest" description="Disordered" evidence="12">
    <location>
        <begin position="486"/>
        <end position="553"/>
    </location>
</feature>
<evidence type="ECO:0000256" key="7">
    <source>
        <dbReference type="ARBA" id="ARBA00022833"/>
    </source>
</evidence>
<reference evidence="14 15" key="1">
    <citation type="submission" date="2023-09" db="EMBL/GenBank/DDBJ databases">
        <authorList>
            <person name="Rey-Velasco X."/>
        </authorList>
    </citation>
    <scope>NUCLEOTIDE SEQUENCE [LARGE SCALE GENOMIC DNA]</scope>
    <source>
        <strain evidence="14 15">P385</strain>
    </source>
</reference>
<keyword evidence="4 11" id="KW-0235">DNA replication</keyword>
<dbReference type="CDD" id="cd18137">
    <property type="entry name" value="HLD_clamp_pol_III_gamma_tau"/>
    <property type="match status" value="1"/>
</dbReference>
<dbReference type="PANTHER" id="PTHR11669:SF0">
    <property type="entry name" value="PROTEIN STICHEL-LIKE 2"/>
    <property type="match status" value="1"/>
</dbReference>
<evidence type="ECO:0000313" key="14">
    <source>
        <dbReference type="EMBL" id="MDT0617286.1"/>
    </source>
</evidence>
<dbReference type="Gene3D" id="3.30.300.150">
    <property type="entry name" value="DNA polymerase III, tau subunit, domain V"/>
    <property type="match status" value="1"/>
</dbReference>
<feature type="compositionally biased region" description="Low complexity" evidence="12">
    <location>
        <begin position="376"/>
        <end position="417"/>
    </location>
</feature>
<dbReference type="InterPro" id="IPR050238">
    <property type="entry name" value="DNA_Rep/Repair_Clamp_Loader"/>
</dbReference>
<keyword evidence="7" id="KW-0862">Zinc</keyword>
<comment type="similarity">
    <text evidence="1 11">Belongs to the DnaX/STICHEL family.</text>
</comment>
<keyword evidence="6 11" id="KW-0547">Nucleotide-binding</keyword>
<sequence>MSYQALARTYRPRRFEDLIGQDHVVRALSHALTSDKLHHALLFSGTRGVGKTTLGRILAKCLNCERGSGASPCVDDPCQSCAEIDQGRFVDLIEVDAASRTGVDDTRELMENVQYAPTRGRVKVYLIDEVHMLSRHAFNALLKTLEEPPPRIQFLLATTDPQKIPVTILSRCLQFPLKRLTLADIGDQLERILGIESISAESGAITAIARAADGSMRDALSLTDQAVAFGGGALRTADVHELLGSVGVDRLTGLLDAIARGDAAGLWQAVETLDERAPDYAGLHDALAEAWHRIAVLQLVPDSGIDAPDDYRALADQLDPADVQLYYDICLAGRRDLDWAPDPRTGLEMTCLRMLAFRPADTRGPEPTTAGTASTPSVGPVAGPAPDADSSAAPPEETAAPEPMPADSAPPATDADPVSNWEGLIPRLGLRGMTAELARNCVCRQLDGEALVLTLPPALQHMRTDRAVKQLREGVRRELGESVRFELGLGEGNDSGDDSPARRDKVRQTERRSEAARALAEDPNVHALQSLLGAQLNEDSIEPRNGGGDEQTP</sequence>
<comment type="catalytic activity">
    <reaction evidence="10 11">
        <text>DNA(n) + a 2'-deoxyribonucleoside 5'-triphosphate = DNA(n+1) + diphosphate</text>
        <dbReference type="Rhea" id="RHEA:22508"/>
        <dbReference type="Rhea" id="RHEA-COMP:17339"/>
        <dbReference type="Rhea" id="RHEA-COMP:17340"/>
        <dbReference type="ChEBI" id="CHEBI:33019"/>
        <dbReference type="ChEBI" id="CHEBI:61560"/>
        <dbReference type="ChEBI" id="CHEBI:173112"/>
        <dbReference type="EC" id="2.7.7.7"/>
    </reaction>
</comment>
<dbReference type="Gene3D" id="1.20.272.10">
    <property type="match status" value="1"/>
</dbReference>
<dbReference type="Pfam" id="PF12169">
    <property type="entry name" value="DNA_pol3_gamma3"/>
    <property type="match status" value="1"/>
</dbReference>
<comment type="subunit">
    <text evidence="11">DNA polymerase III contains a core (composed of alpha, epsilon and theta chains) that associates with a tau subunit. This core dimerizes to form the POLIII' complex. PolIII' associates with the gamma complex (composed of gamma, delta, delta', psi and chi chains) and with the beta chain to form the complete DNA polymerase III complex.</text>
</comment>
<dbReference type="InterPro" id="IPR027417">
    <property type="entry name" value="P-loop_NTPase"/>
</dbReference>
<dbReference type="Proteomes" id="UP001259982">
    <property type="component" value="Unassembled WGS sequence"/>
</dbReference>
<evidence type="ECO:0000256" key="1">
    <source>
        <dbReference type="ARBA" id="ARBA00006360"/>
    </source>
</evidence>
<dbReference type="Pfam" id="PF13177">
    <property type="entry name" value="DNA_pol3_delta2"/>
    <property type="match status" value="1"/>
</dbReference>
<evidence type="ECO:0000259" key="13">
    <source>
        <dbReference type="SMART" id="SM00382"/>
    </source>
</evidence>
<dbReference type="EC" id="2.7.7.7" evidence="11"/>
<gene>
    <name evidence="11 14" type="primary">dnaX</name>
    <name evidence="14" type="ORF">RM531_02240</name>
</gene>
<keyword evidence="5" id="KW-0479">Metal-binding</keyword>
<dbReference type="NCBIfam" id="TIGR02397">
    <property type="entry name" value="dnaX_nterm"/>
    <property type="match status" value="1"/>
</dbReference>
<dbReference type="PANTHER" id="PTHR11669">
    <property type="entry name" value="REPLICATION FACTOR C / DNA POLYMERASE III GAMMA-TAU SUBUNIT"/>
    <property type="match status" value="1"/>
</dbReference>
<dbReference type="InterPro" id="IPR008921">
    <property type="entry name" value="DNA_pol3_clamp-load_cplx_C"/>
</dbReference>
<feature type="domain" description="AAA+ ATPase" evidence="13">
    <location>
        <begin position="37"/>
        <end position="180"/>
    </location>
</feature>
<proteinExistence type="inferred from homology"/>
<evidence type="ECO:0000256" key="11">
    <source>
        <dbReference type="RuleBase" id="RU364063"/>
    </source>
</evidence>
<dbReference type="InterPro" id="IPR038249">
    <property type="entry name" value="PolIII_tau_V_sf"/>
</dbReference>
<evidence type="ECO:0000256" key="3">
    <source>
        <dbReference type="ARBA" id="ARBA00022695"/>
    </source>
</evidence>
<evidence type="ECO:0000256" key="4">
    <source>
        <dbReference type="ARBA" id="ARBA00022705"/>
    </source>
</evidence>
<keyword evidence="3 11" id="KW-0548">Nucleotidyltransferase</keyword>